<dbReference type="AlphaFoldDB" id="A0A5S3QIG9"/>
<dbReference type="PANTHER" id="PTHR35342">
    <property type="entry name" value="TRICARBOXYLIC TRANSPORT PROTEIN"/>
    <property type="match status" value="1"/>
</dbReference>
<dbReference type="Proteomes" id="UP000306980">
    <property type="component" value="Unassembled WGS sequence"/>
</dbReference>
<evidence type="ECO:0000313" key="3">
    <source>
        <dbReference type="EMBL" id="TMN21714.1"/>
    </source>
</evidence>
<dbReference type="Pfam" id="PF01970">
    <property type="entry name" value="TctA"/>
    <property type="match status" value="1"/>
</dbReference>
<gene>
    <name evidence="3" type="ORF">FFL34_05990</name>
</gene>
<organism evidence="3 4">
    <name type="scientific">Lentibacillus cibarius</name>
    <dbReference type="NCBI Taxonomy" id="2583219"/>
    <lineage>
        <taxon>Bacteria</taxon>
        <taxon>Bacillati</taxon>
        <taxon>Bacillota</taxon>
        <taxon>Bacilli</taxon>
        <taxon>Bacillales</taxon>
        <taxon>Bacillaceae</taxon>
        <taxon>Lentibacillus</taxon>
    </lineage>
</organism>
<dbReference type="RefSeq" id="WP_138602389.1">
    <property type="nucleotide sequence ID" value="NZ_VCIA01000001.1"/>
</dbReference>
<feature type="transmembrane region" description="Helical" evidence="1">
    <location>
        <begin position="145"/>
        <end position="161"/>
    </location>
</feature>
<feature type="transmembrane region" description="Helical" evidence="1">
    <location>
        <begin position="168"/>
        <end position="186"/>
    </location>
</feature>
<feature type="transmembrane region" description="Helical" evidence="1">
    <location>
        <begin position="461"/>
        <end position="483"/>
    </location>
</feature>
<proteinExistence type="predicted"/>
<accession>A0A5S3QIG9</accession>
<keyword evidence="1" id="KW-0812">Transmembrane</keyword>
<keyword evidence="1" id="KW-1133">Transmembrane helix</keyword>
<reference evidence="3 4" key="1">
    <citation type="submission" date="2019-05" db="EMBL/GenBank/DDBJ databases">
        <title>Genomic analysis of Lentibacillus sp. NKC220-2.</title>
        <authorList>
            <person name="Oh Y.J."/>
        </authorList>
    </citation>
    <scope>NUCLEOTIDE SEQUENCE [LARGE SCALE GENOMIC DNA]</scope>
    <source>
        <strain evidence="3 4">NKC220-2</strain>
    </source>
</reference>
<feature type="transmembrane region" description="Helical" evidence="1">
    <location>
        <begin position="256"/>
        <end position="277"/>
    </location>
</feature>
<dbReference type="OrthoDB" id="9781349at2"/>
<feature type="transmembrane region" description="Helical" evidence="1">
    <location>
        <begin position="107"/>
        <end position="133"/>
    </location>
</feature>
<dbReference type="EMBL" id="VCIA01000001">
    <property type="protein sequence ID" value="TMN21714.1"/>
    <property type="molecule type" value="Genomic_DNA"/>
</dbReference>
<dbReference type="PANTHER" id="PTHR35342:SF5">
    <property type="entry name" value="TRICARBOXYLIC TRANSPORT PROTEIN"/>
    <property type="match status" value="1"/>
</dbReference>
<name>A0A5S3QIG9_9BACI</name>
<feature type="transmembrane region" description="Helical" evidence="1">
    <location>
        <begin position="387"/>
        <end position="405"/>
    </location>
</feature>
<feature type="transmembrane region" description="Helical" evidence="1">
    <location>
        <begin position="198"/>
        <end position="219"/>
    </location>
</feature>
<evidence type="ECO:0000313" key="4">
    <source>
        <dbReference type="Proteomes" id="UP000306980"/>
    </source>
</evidence>
<dbReference type="InterPro" id="IPR002823">
    <property type="entry name" value="DUF112_TM"/>
</dbReference>
<protein>
    <submittedName>
        <fullName evidence="3">C4-dicarboxylate ABC transporter permease</fullName>
    </submittedName>
</protein>
<comment type="caution">
    <text evidence="3">The sequence shown here is derived from an EMBL/GenBank/DDBJ whole genome shotgun (WGS) entry which is preliminary data.</text>
</comment>
<feature type="transmembrane region" description="Helical" evidence="1">
    <location>
        <begin position="411"/>
        <end position="440"/>
    </location>
</feature>
<evidence type="ECO:0000259" key="2">
    <source>
        <dbReference type="Pfam" id="PF01970"/>
    </source>
</evidence>
<keyword evidence="1" id="KW-0472">Membrane</keyword>
<feature type="transmembrane region" description="Helical" evidence="1">
    <location>
        <begin position="75"/>
        <end position="95"/>
    </location>
</feature>
<feature type="transmembrane region" description="Helical" evidence="1">
    <location>
        <begin position="12"/>
        <end position="34"/>
    </location>
</feature>
<evidence type="ECO:0000256" key="1">
    <source>
        <dbReference type="SAM" id="Phobius"/>
    </source>
</evidence>
<feature type="domain" description="DUF112" evidence="2">
    <location>
        <begin position="19"/>
        <end position="436"/>
    </location>
</feature>
<feature type="transmembrane region" description="Helical" evidence="1">
    <location>
        <begin position="46"/>
        <end position="69"/>
    </location>
</feature>
<sequence length="495" mass="51760">MMNEIIEGLAFAAAPLAILANLLGVTLGIAFGALPGLTATMGLSLIVPLTFGFPPVVAFSALLGVYVGAVYAGSITATLVGTPGTAAAAATLLEGPALTKKGELKKALTMTTVASFIGGIFSCIMLALISPQLAKVALSFGPPEYFALALFGVSIVAGVSGDSLLKGIIAGLMGLFIATIGMDPITGTNRFTFGVSDLLNGINIVPALVGLFAISEVLIRLEKKRTNILNHVNSSKIGLKMKEVTRNWFNLLRSSAIGTFIGIIPAAGSGIAAFVAYNESKRGSKNKDHFGKGNIDGLASTESANSAVTGGALIPLLTLGIPGDVITAVLLGALMIQGYTPGPTLFTSNGDIIYGIFTSLFIANIFVLILGLAASRLFPKLLKIPEEILMPIIVVFCVLGSYSISNSPFDVLIMLIFGILGYVMLKVGLPLAPLLLGLILSPIVETNFRRSMIISENDFTIFLARPVSLVILIVTIIVFIGIFRNHYKKTKQGVK</sequence>
<feature type="transmembrane region" description="Helical" evidence="1">
    <location>
        <begin position="352"/>
        <end position="375"/>
    </location>
</feature>